<protein>
    <recommendedName>
        <fullName evidence="3">peptidylprolyl isomerase</fullName>
        <ecNumber evidence="3">5.2.1.8</ecNumber>
    </recommendedName>
</protein>
<dbReference type="GO" id="GO:0043335">
    <property type="term" value="P:protein unfolding"/>
    <property type="evidence" value="ECO:0007669"/>
    <property type="project" value="TreeGrafter"/>
</dbReference>
<dbReference type="InterPro" id="IPR036611">
    <property type="entry name" value="Trigger_fac_ribosome-bd_sf"/>
</dbReference>
<keyword evidence="4" id="KW-0697">Rotamase</keyword>
<dbReference type="Pfam" id="PF05697">
    <property type="entry name" value="Trigger_N"/>
    <property type="match status" value="1"/>
</dbReference>
<evidence type="ECO:0000313" key="9">
    <source>
        <dbReference type="EMBL" id="KAJ4840990.1"/>
    </source>
</evidence>
<evidence type="ECO:0000259" key="8">
    <source>
        <dbReference type="Pfam" id="PF05697"/>
    </source>
</evidence>
<gene>
    <name evidence="9" type="ORF">Tsubulata_044853</name>
</gene>
<dbReference type="Proteomes" id="UP001141552">
    <property type="component" value="Unassembled WGS sequence"/>
</dbReference>
<evidence type="ECO:0000256" key="7">
    <source>
        <dbReference type="ARBA" id="ARBA00024849"/>
    </source>
</evidence>
<dbReference type="InterPro" id="IPR005215">
    <property type="entry name" value="Trig_fac"/>
</dbReference>
<evidence type="ECO:0000256" key="4">
    <source>
        <dbReference type="ARBA" id="ARBA00023110"/>
    </source>
</evidence>
<dbReference type="InterPro" id="IPR008881">
    <property type="entry name" value="Trigger_fac_ribosome-bd_bac"/>
</dbReference>
<dbReference type="PANTHER" id="PTHR30560">
    <property type="entry name" value="TRIGGER FACTOR CHAPERONE AND PEPTIDYL-PROLYL CIS/TRANS ISOMERASE"/>
    <property type="match status" value="1"/>
</dbReference>
<dbReference type="GO" id="GO:0043022">
    <property type="term" value="F:ribosome binding"/>
    <property type="evidence" value="ECO:0007669"/>
    <property type="project" value="TreeGrafter"/>
</dbReference>
<dbReference type="PANTHER" id="PTHR30560:SF5">
    <property type="entry name" value="OS09G0515400 PROTEIN"/>
    <property type="match status" value="1"/>
</dbReference>
<evidence type="ECO:0000256" key="5">
    <source>
        <dbReference type="ARBA" id="ARBA00023186"/>
    </source>
</evidence>
<accession>A0A9Q0JHL4</accession>
<reference evidence="9" key="2">
    <citation type="journal article" date="2023" name="Plants (Basel)">
        <title>Annotation of the Turnera subulata (Passifloraceae) Draft Genome Reveals the S-Locus Evolved after the Divergence of Turneroideae from Passifloroideae in a Stepwise Manner.</title>
        <authorList>
            <person name="Henning P.M."/>
            <person name="Roalson E.H."/>
            <person name="Mir W."/>
            <person name="McCubbin A.G."/>
            <person name="Shore J.S."/>
        </authorList>
    </citation>
    <scope>NUCLEOTIDE SEQUENCE</scope>
    <source>
        <strain evidence="9">F60SS</strain>
    </source>
</reference>
<comment type="similarity">
    <text evidence="2">Belongs to the FKBP-type PPIase family. Tig subfamily.</text>
</comment>
<evidence type="ECO:0000313" key="10">
    <source>
        <dbReference type="Proteomes" id="UP001141552"/>
    </source>
</evidence>
<dbReference type="GO" id="GO:0003755">
    <property type="term" value="F:peptidyl-prolyl cis-trans isomerase activity"/>
    <property type="evidence" value="ECO:0007669"/>
    <property type="project" value="UniProtKB-KW"/>
</dbReference>
<dbReference type="SUPFAM" id="SSF102735">
    <property type="entry name" value="Trigger factor ribosome-binding domain"/>
    <property type="match status" value="1"/>
</dbReference>
<keyword evidence="6" id="KW-0413">Isomerase</keyword>
<dbReference type="AlphaFoldDB" id="A0A9Q0JHL4"/>
<dbReference type="EMBL" id="JAKUCV010002909">
    <property type="protein sequence ID" value="KAJ4840990.1"/>
    <property type="molecule type" value="Genomic_DNA"/>
</dbReference>
<dbReference type="OrthoDB" id="1881930at2759"/>
<keyword evidence="5" id="KW-0143">Chaperone</keyword>
<feature type="domain" description="Trigger factor ribosome-binding bacterial" evidence="8">
    <location>
        <begin position="84"/>
        <end position="217"/>
    </location>
</feature>
<evidence type="ECO:0000256" key="1">
    <source>
        <dbReference type="ARBA" id="ARBA00000971"/>
    </source>
</evidence>
<sequence length="223" mass="25269">MEVVVKTLFTGLTLQPSKSVKEKEVLHCFIPNLSTKPQSFSRRVRCRTQRYWRRENYRRVGHVCAVVSEDVGVSSSRDVLVTRSTNQEGELKISVEVSGARTRVIFDEVFDRMVAAAQPIPGFRRAKGGKLNDSCLTANGDVDTRKTPNVPRDVLLQILGPSKVYKEVIKKVINSTVAEYVEKESFKVSKELRVEQSFEELEDAFEPHEKFCFTAVLGLQETN</sequence>
<dbReference type="GO" id="GO:0015031">
    <property type="term" value="P:protein transport"/>
    <property type="evidence" value="ECO:0007669"/>
    <property type="project" value="InterPro"/>
</dbReference>
<dbReference type="Gene3D" id="3.30.70.1050">
    <property type="entry name" value="Trigger factor ribosome-binding domain"/>
    <property type="match status" value="1"/>
</dbReference>
<evidence type="ECO:0000256" key="2">
    <source>
        <dbReference type="ARBA" id="ARBA00005464"/>
    </source>
</evidence>
<comment type="caution">
    <text evidence="9">The sequence shown here is derived from an EMBL/GenBank/DDBJ whole genome shotgun (WGS) entry which is preliminary data.</text>
</comment>
<organism evidence="9 10">
    <name type="scientific">Turnera subulata</name>
    <dbReference type="NCBI Taxonomy" id="218843"/>
    <lineage>
        <taxon>Eukaryota</taxon>
        <taxon>Viridiplantae</taxon>
        <taxon>Streptophyta</taxon>
        <taxon>Embryophyta</taxon>
        <taxon>Tracheophyta</taxon>
        <taxon>Spermatophyta</taxon>
        <taxon>Magnoliopsida</taxon>
        <taxon>eudicotyledons</taxon>
        <taxon>Gunneridae</taxon>
        <taxon>Pentapetalae</taxon>
        <taxon>rosids</taxon>
        <taxon>fabids</taxon>
        <taxon>Malpighiales</taxon>
        <taxon>Passifloraceae</taxon>
        <taxon>Turnera</taxon>
    </lineage>
</organism>
<dbReference type="GO" id="GO:0051083">
    <property type="term" value="P:'de novo' cotranslational protein folding"/>
    <property type="evidence" value="ECO:0007669"/>
    <property type="project" value="TreeGrafter"/>
</dbReference>
<dbReference type="GO" id="GO:0044183">
    <property type="term" value="F:protein folding chaperone"/>
    <property type="evidence" value="ECO:0007669"/>
    <property type="project" value="TreeGrafter"/>
</dbReference>
<evidence type="ECO:0000256" key="3">
    <source>
        <dbReference type="ARBA" id="ARBA00013194"/>
    </source>
</evidence>
<name>A0A9Q0JHL4_9ROSI</name>
<comment type="catalytic activity">
    <reaction evidence="1">
        <text>[protein]-peptidylproline (omega=180) = [protein]-peptidylproline (omega=0)</text>
        <dbReference type="Rhea" id="RHEA:16237"/>
        <dbReference type="Rhea" id="RHEA-COMP:10747"/>
        <dbReference type="Rhea" id="RHEA-COMP:10748"/>
        <dbReference type="ChEBI" id="CHEBI:83833"/>
        <dbReference type="ChEBI" id="CHEBI:83834"/>
        <dbReference type="EC" id="5.2.1.8"/>
    </reaction>
</comment>
<evidence type="ECO:0000256" key="6">
    <source>
        <dbReference type="ARBA" id="ARBA00023235"/>
    </source>
</evidence>
<comment type="function">
    <text evidence="7">Involved in protein export. Acts as a chaperone by maintaining the newly synthesized protein in an open conformation. Functions as a peptidyl-prolyl cis-trans isomerase.</text>
</comment>
<dbReference type="EC" id="5.2.1.8" evidence="3"/>
<dbReference type="FunFam" id="3.30.70.1050:FF:000004">
    <property type="entry name" value="Trigger factor"/>
    <property type="match status" value="1"/>
</dbReference>
<keyword evidence="10" id="KW-1185">Reference proteome</keyword>
<proteinExistence type="inferred from homology"/>
<reference evidence="9" key="1">
    <citation type="submission" date="2022-02" db="EMBL/GenBank/DDBJ databases">
        <authorList>
            <person name="Henning P.M."/>
            <person name="McCubbin A.G."/>
            <person name="Shore J.S."/>
        </authorList>
    </citation>
    <scope>NUCLEOTIDE SEQUENCE</scope>
    <source>
        <strain evidence="9">F60SS</strain>
        <tissue evidence="9">Leaves</tissue>
    </source>
</reference>